<proteinExistence type="predicted"/>
<organism evidence="1 2">
    <name type="scientific">Phycomyces blakesleeanus (strain ATCC 8743b / DSM 1359 / FGSC 10004 / NBRC 33097 / NRRL 1555)</name>
    <dbReference type="NCBI Taxonomy" id="763407"/>
    <lineage>
        <taxon>Eukaryota</taxon>
        <taxon>Fungi</taxon>
        <taxon>Fungi incertae sedis</taxon>
        <taxon>Mucoromycota</taxon>
        <taxon>Mucoromycotina</taxon>
        <taxon>Mucoromycetes</taxon>
        <taxon>Mucorales</taxon>
        <taxon>Phycomycetaceae</taxon>
        <taxon>Phycomyces</taxon>
    </lineage>
</organism>
<name>A0A162XDK4_PHYB8</name>
<protein>
    <submittedName>
        <fullName evidence="1">Uncharacterized protein</fullName>
    </submittedName>
</protein>
<gene>
    <name evidence="1" type="ORF">PHYBLDRAFT_63903</name>
</gene>
<dbReference type="InParanoid" id="A0A162XDK4"/>
<sequence>MSPTHLLHCQFFMIWQQTCLLENNFRKDLIAQSLFRIARGFLKQSIRCEIELLDTLASVCNTGIQHYLRILNTLKCALKTWIAKCPQTIVDAKGTNEERKLIAHAQCLFDQQQTNIHGDISIYDKDNSSEKKGISLQAKCIIIKIQRDISIESSEK</sequence>
<dbReference type="OrthoDB" id="2283182at2759"/>
<evidence type="ECO:0000313" key="2">
    <source>
        <dbReference type="Proteomes" id="UP000077315"/>
    </source>
</evidence>
<keyword evidence="2" id="KW-1185">Reference proteome</keyword>
<dbReference type="EMBL" id="KV440979">
    <property type="protein sequence ID" value="OAD74145.1"/>
    <property type="molecule type" value="Genomic_DNA"/>
</dbReference>
<dbReference type="RefSeq" id="XP_018292185.1">
    <property type="nucleotide sequence ID" value="XM_018441199.1"/>
</dbReference>
<evidence type="ECO:0000313" key="1">
    <source>
        <dbReference type="EMBL" id="OAD74145.1"/>
    </source>
</evidence>
<dbReference type="VEuPathDB" id="FungiDB:PHYBLDRAFT_63903"/>
<accession>A0A162XDK4</accession>
<dbReference type="GeneID" id="29002105"/>
<dbReference type="Proteomes" id="UP000077315">
    <property type="component" value="Unassembled WGS sequence"/>
</dbReference>
<reference evidence="2" key="1">
    <citation type="submission" date="2015-06" db="EMBL/GenBank/DDBJ databases">
        <title>Expansion of signal transduction pathways in fungi by whole-genome duplication.</title>
        <authorList>
            <consortium name="DOE Joint Genome Institute"/>
            <person name="Corrochano L.M."/>
            <person name="Kuo A."/>
            <person name="Marcet-Houben M."/>
            <person name="Polaino S."/>
            <person name="Salamov A."/>
            <person name="Villalobos J.M."/>
            <person name="Alvarez M.I."/>
            <person name="Avalos J."/>
            <person name="Benito E.P."/>
            <person name="Benoit I."/>
            <person name="Burger G."/>
            <person name="Camino L.P."/>
            <person name="Canovas D."/>
            <person name="Cerda-Olmedo E."/>
            <person name="Cheng J.-F."/>
            <person name="Dominguez A."/>
            <person name="Elias M."/>
            <person name="Eslava A.P."/>
            <person name="Glaser F."/>
            <person name="Grimwood J."/>
            <person name="Gutierrez G."/>
            <person name="Heitman J."/>
            <person name="Henrissat B."/>
            <person name="Iturriaga E.A."/>
            <person name="Lang B.F."/>
            <person name="Lavin J.L."/>
            <person name="Lee S."/>
            <person name="Li W."/>
            <person name="Lindquist E."/>
            <person name="Lopez-Garcia S."/>
            <person name="Luque E.M."/>
            <person name="Marcos A.T."/>
            <person name="Martin J."/>
            <person name="McCluskey K."/>
            <person name="Medina H.R."/>
            <person name="Miralles-Duran A."/>
            <person name="Miyazaki A."/>
            <person name="Munoz-Torres E."/>
            <person name="Oguiza J.A."/>
            <person name="Ohm R."/>
            <person name="Olmedo M."/>
            <person name="Orejas M."/>
            <person name="Ortiz-Castellanos L."/>
            <person name="Pisabarro A.G."/>
            <person name="Rodriguez-Romero J."/>
            <person name="Ruiz-Herrera J."/>
            <person name="Ruiz-Vazquez R."/>
            <person name="Sanz C."/>
            <person name="Schackwitz W."/>
            <person name="Schmutz J."/>
            <person name="Shahriari M."/>
            <person name="Shelest E."/>
            <person name="Silva-Franco F."/>
            <person name="Soanes D."/>
            <person name="Syed K."/>
            <person name="Tagua V.G."/>
            <person name="Talbot N.J."/>
            <person name="Thon M."/>
            <person name="De vries R.P."/>
            <person name="Wiebenga A."/>
            <person name="Yadav J.S."/>
            <person name="Braun E.L."/>
            <person name="Baker S."/>
            <person name="Garre V."/>
            <person name="Horwitz B."/>
            <person name="Torres-Martinez S."/>
            <person name="Idnurm A."/>
            <person name="Herrera-Estrella A."/>
            <person name="Gabaldon T."/>
            <person name="Grigoriev I.V."/>
        </authorList>
    </citation>
    <scope>NUCLEOTIDE SEQUENCE [LARGE SCALE GENOMIC DNA]</scope>
    <source>
        <strain evidence="2">NRRL 1555(-)</strain>
    </source>
</reference>
<dbReference type="AlphaFoldDB" id="A0A162XDK4"/>